<gene>
    <name evidence="2" type="ORF">SAMN05216203_1147</name>
</gene>
<evidence type="ECO:0000313" key="2">
    <source>
        <dbReference type="EMBL" id="SFR52657.1"/>
    </source>
</evidence>
<keyword evidence="3" id="KW-1185">Reference proteome</keyword>
<feature type="region of interest" description="Disordered" evidence="1">
    <location>
        <begin position="293"/>
        <end position="313"/>
    </location>
</feature>
<organism evidence="2 3">
    <name type="scientific">Marinobacter daqiaonensis</name>
    <dbReference type="NCBI Taxonomy" id="650891"/>
    <lineage>
        <taxon>Bacteria</taxon>
        <taxon>Pseudomonadati</taxon>
        <taxon>Pseudomonadota</taxon>
        <taxon>Gammaproteobacteria</taxon>
        <taxon>Pseudomonadales</taxon>
        <taxon>Marinobacteraceae</taxon>
        <taxon>Marinobacter</taxon>
    </lineage>
</organism>
<evidence type="ECO:0008006" key="4">
    <source>
        <dbReference type="Google" id="ProtNLM"/>
    </source>
</evidence>
<dbReference type="Proteomes" id="UP000198644">
    <property type="component" value="Unassembled WGS sequence"/>
</dbReference>
<feature type="region of interest" description="Disordered" evidence="1">
    <location>
        <begin position="588"/>
        <end position="612"/>
    </location>
</feature>
<evidence type="ECO:0000256" key="1">
    <source>
        <dbReference type="SAM" id="MobiDB-lite"/>
    </source>
</evidence>
<evidence type="ECO:0000313" key="3">
    <source>
        <dbReference type="Proteomes" id="UP000198644"/>
    </source>
</evidence>
<name>A0A1I6HED7_9GAMM</name>
<accession>A0A1I6HED7</accession>
<proteinExistence type="predicted"/>
<reference evidence="2 3" key="1">
    <citation type="submission" date="2016-10" db="EMBL/GenBank/DDBJ databases">
        <authorList>
            <person name="de Groot N.N."/>
        </authorList>
    </citation>
    <scope>NUCLEOTIDE SEQUENCE [LARGE SCALE GENOMIC DNA]</scope>
    <source>
        <strain evidence="2 3">CGMCC 1.9167</strain>
    </source>
</reference>
<dbReference type="STRING" id="650891.SAMN05216203_1147"/>
<protein>
    <recommendedName>
        <fullName evidence="4">GTPase</fullName>
    </recommendedName>
</protein>
<dbReference type="AlphaFoldDB" id="A0A1I6HED7"/>
<sequence>MVQLVERMQKPELTVPEPKIASLSFCDTNTRQFRSWVSHLPMANLGELSRQLYHAIIELNQLLTTPAQRLQLLELIRPRIRFVCSELSRHYLGMAIALPEKQRKIANLSQALQLHLANGYKLTLMELLDNGSVDRNRKNLALACHRAITELGATLLRAQQLYASSPAGSWHESHQLFRFARQHGLQDSQIADDELQHRAGSTIADTYYRSLLLGCARANQLRQNELEQVHELFELWSGRVTCGPELTSSAVFLVDPDSDSPPVYRALVPDDDSKHQWGFDTASLAEEIREHLHLQGGTRETAGGSRRRSSGARTTTLPLVAGVSDTLLAHLCEAFTLLTQRNFNRLASEGQLEVCAGLTAVHYFLAGGTPFNEFVIGSGNTENRFMQPVNRDAWSEAHDAGVSDEKILANTDAPIHYQGAGTPADSAQHRNLPRSYLTRMVNTSPGGYCVIWSASIPPTLQAGEILGIREQRNHPWSVALVRWLKQAKGEGTRVGIEVIAPNATPCGVQLIQKTGNSSEFLRGLLLPAIPGVRQSASLVTPKLPFQSGSRITLLQGGVQDQGVLGQRLAATGSISQFELRLYNQTNEGDTGAVRAAPQSKTEDEFDSLWPSL</sequence>
<dbReference type="EMBL" id="FOYW01000001">
    <property type="protein sequence ID" value="SFR52657.1"/>
    <property type="molecule type" value="Genomic_DNA"/>
</dbReference>